<dbReference type="RefSeq" id="WP_131596071.1">
    <property type="nucleotide sequence ID" value="NZ_SJSL01000002.1"/>
</dbReference>
<dbReference type="CDD" id="cd00082">
    <property type="entry name" value="HisKA"/>
    <property type="match status" value="1"/>
</dbReference>
<keyword evidence="6" id="KW-0175">Coiled coil</keyword>
<dbReference type="InterPro" id="IPR005467">
    <property type="entry name" value="His_kinase_dom"/>
</dbReference>
<evidence type="ECO:0000256" key="4">
    <source>
        <dbReference type="ARBA" id="ARBA00022679"/>
    </source>
</evidence>
<dbReference type="SMART" id="SM00388">
    <property type="entry name" value="HisKA"/>
    <property type="match status" value="1"/>
</dbReference>
<dbReference type="SUPFAM" id="SSF47384">
    <property type="entry name" value="Homodimeric domain of signal transducing histidine kinase"/>
    <property type="match status" value="1"/>
</dbReference>
<dbReference type="SMART" id="SM00086">
    <property type="entry name" value="PAC"/>
    <property type="match status" value="3"/>
</dbReference>
<feature type="domain" description="PAS" evidence="8">
    <location>
        <begin position="417"/>
        <end position="487"/>
    </location>
</feature>
<comment type="catalytic activity">
    <reaction evidence="1">
        <text>ATP + protein L-histidine = ADP + protein N-phospho-L-histidine.</text>
        <dbReference type="EC" id="2.7.13.3"/>
    </reaction>
</comment>
<evidence type="ECO:0000259" key="8">
    <source>
        <dbReference type="PROSITE" id="PS50112"/>
    </source>
</evidence>
<dbReference type="SMART" id="SM00091">
    <property type="entry name" value="PAS"/>
    <property type="match status" value="4"/>
</dbReference>
<proteinExistence type="predicted"/>
<dbReference type="Pfam" id="PF13426">
    <property type="entry name" value="PAS_9"/>
    <property type="match status" value="2"/>
</dbReference>
<evidence type="ECO:0000313" key="10">
    <source>
        <dbReference type="EMBL" id="TCD01340.1"/>
    </source>
</evidence>
<dbReference type="PANTHER" id="PTHR43304">
    <property type="entry name" value="PHYTOCHROME-LIKE PROTEIN CPH1"/>
    <property type="match status" value="1"/>
</dbReference>
<evidence type="ECO:0000256" key="1">
    <source>
        <dbReference type="ARBA" id="ARBA00000085"/>
    </source>
</evidence>
<feature type="domain" description="PAC" evidence="9">
    <location>
        <begin position="357"/>
        <end position="409"/>
    </location>
</feature>
<evidence type="ECO:0000259" key="7">
    <source>
        <dbReference type="PROSITE" id="PS50109"/>
    </source>
</evidence>
<dbReference type="InterPro" id="IPR000014">
    <property type="entry name" value="PAS"/>
</dbReference>
<gene>
    <name evidence="10" type="ORF">EZ437_11355</name>
</gene>
<feature type="domain" description="Histidine kinase" evidence="7">
    <location>
        <begin position="546"/>
        <end position="762"/>
    </location>
</feature>
<dbReference type="InterPro" id="IPR000700">
    <property type="entry name" value="PAS-assoc_C"/>
</dbReference>
<dbReference type="InterPro" id="IPR004358">
    <property type="entry name" value="Sig_transdc_His_kin-like_C"/>
</dbReference>
<dbReference type="InterPro" id="IPR035965">
    <property type="entry name" value="PAS-like_dom_sf"/>
</dbReference>
<dbReference type="Gene3D" id="3.30.450.20">
    <property type="entry name" value="PAS domain"/>
    <property type="match status" value="4"/>
</dbReference>
<dbReference type="CDD" id="cd00075">
    <property type="entry name" value="HATPase"/>
    <property type="match status" value="1"/>
</dbReference>
<reference evidence="10 11" key="1">
    <citation type="submission" date="2019-02" db="EMBL/GenBank/DDBJ databases">
        <title>Pedobacter sp. RP-1-14 sp. nov., isolated from Arctic soil.</title>
        <authorList>
            <person name="Dahal R.H."/>
        </authorList>
    </citation>
    <scope>NUCLEOTIDE SEQUENCE [LARGE SCALE GENOMIC DNA]</scope>
    <source>
        <strain evidence="10 11">RP-1-14</strain>
    </source>
</reference>
<dbReference type="InterPro" id="IPR036890">
    <property type="entry name" value="HATPase_C_sf"/>
</dbReference>
<dbReference type="Pfam" id="PF08447">
    <property type="entry name" value="PAS_3"/>
    <property type="match status" value="2"/>
</dbReference>
<dbReference type="PROSITE" id="PS50113">
    <property type="entry name" value="PAC"/>
    <property type="match status" value="3"/>
</dbReference>
<dbReference type="PROSITE" id="PS50109">
    <property type="entry name" value="HIS_KIN"/>
    <property type="match status" value="1"/>
</dbReference>
<sequence length="767" mass="87348">MDNEISLTGYISIFNSSPVAKLIMKTDAPTYTIIDVNDAYLLATNSSRERLIGKSVFTVFPGNPTDQESKNIELTMRSFEAAIHTGKPHTMSNYRYDIPIPGTEQFEERYWTTTNIPVLNEKGEVVFFIHSPKNVTEIYRLEQREKAGIEALKTQRKQLYSLLMQAPVGIGIFKGPDFITELINQPLCDLYGKSSEEMMDKKIFEILNFAKGLGLEELANRVRLTGESYQGKDQPITLIRDGVLQTIYVDFVFEPFRDDDGTISGIIAISIDATEQVNARHKLEEAEERARLAAEAVNMGTFDINLVNGEIITSTRFANIFGFEKPVHRDRYLEVFHKEDLRSRLVAHRNAIRKGNLFYESRVVWEDGSVHWVRVEGKVFYNSDEMPHRILGTVLDITEEQKNQEQQQQLEKALADSEQLLRKITSASPACLFMCNENGAITYVNQTWIDWTGISYDDNMVSGWLEAIYQEDREKAIEEFQVTLNNQTLYGVSFRIKHIDGTLRWCTACGQPQYRDDGSFCGYIGSCTDITEQKELQQQKDAFIGIASHELKTPVTSIKAYTQVLERILIKKGEHTEAGMMRKMNDQLDRLTSLISDLLDVTKINSGKLQFNPQNFDFELLVKELVEDLQRTTDRHKLIEQYLPTGVVFADKERIGQVITNLITNAIKYSPKTDKIIISTEMKDEEVCVCVEDFGVGISEENLNKVFEQFYRVSGDMQHTFPGLGLGLYISSEIIKREGGRIWVDSQEGAGSRFCFSLPVNKTETGL</sequence>
<dbReference type="CDD" id="cd00130">
    <property type="entry name" value="PAS"/>
    <property type="match status" value="3"/>
</dbReference>
<evidence type="ECO:0000259" key="9">
    <source>
        <dbReference type="PROSITE" id="PS50113"/>
    </source>
</evidence>
<dbReference type="Gene3D" id="2.10.70.100">
    <property type="match status" value="1"/>
</dbReference>
<dbReference type="SUPFAM" id="SSF55785">
    <property type="entry name" value="PYP-like sensor domain (PAS domain)"/>
    <property type="match status" value="4"/>
</dbReference>
<evidence type="ECO:0000256" key="6">
    <source>
        <dbReference type="SAM" id="Coils"/>
    </source>
</evidence>
<dbReference type="EC" id="2.7.13.3" evidence="2"/>
<evidence type="ECO:0000256" key="2">
    <source>
        <dbReference type="ARBA" id="ARBA00012438"/>
    </source>
</evidence>
<feature type="coiled-coil region" evidence="6">
    <location>
        <begin position="400"/>
        <end position="427"/>
    </location>
</feature>
<dbReference type="InterPro" id="IPR003594">
    <property type="entry name" value="HATPase_dom"/>
</dbReference>
<dbReference type="PROSITE" id="PS50112">
    <property type="entry name" value="PAS"/>
    <property type="match status" value="1"/>
</dbReference>
<dbReference type="NCBIfam" id="TIGR00229">
    <property type="entry name" value="sensory_box"/>
    <property type="match status" value="3"/>
</dbReference>
<feature type="domain" description="PAC" evidence="9">
    <location>
        <begin position="490"/>
        <end position="542"/>
    </location>
</feature>
<keyword evidence="3" id="KW-0597">Phosphoprotein</keyword>
<dbReference type="Gene3D" id="1.10.287.130">
    <property type="match status" value="1"/>
</dbReference>
<dbReference type="Pfam" id="PF02518">
    <property type="entry name" value="HATPase_c"/>
    <property type="match status" value="1"/>
</dbReference>
<keyword evidence="11" id="KW-1185">Reference proteome</keyword>
<protein>
    <recommendedName>
        <fullName evidence="2">histidine kinase</fullName>
        <ecNumber evidence="2">2.7.13.3</ecNumber>
    </recommendedName>
</protein>
<dbReference type="InterPro" id="IPR001610">
    <property type="entry name" value="PAC"/>
</dbReference>
<evidence type="ECO:0000256" key="3">
    <source>
        <dbReference type="ARBA" id="ARBA00022553"/>
    </source>
</evidence>
<evidence type="ECO:0000313" key="11">
    <source>
        <dbReference type="Proteomes" id="UP000293347"/>
    </source>
</evidence>
<dbReference type="AlphaFoldDB" id="A0A4R0NKP8"/>
<dbReference type="Proteomes" id="UP000293347">
    <property type="component" value="Unassembled WGS sequence"/>
</dbReference>
<keyword evidence="4" id="KW-0808">Transferase</keyword>
<accession>A0A4R0NKP8</accession>
<dbReference type="EMBL" id="SJSL01000002">
    <property type="protein sequence ID" value="TCD01340.1"/>
    <property type="molecule type" value="Genomic_DNA"/>
</dbReference>
<dbReference type="SUPFAM" id="SSF55874">
    <property type="entry name" value="ATPase domain of HSP90 chaperone/DNA topoisomerase II/histidine kinase"/>
    <property type="match status" value="1"/>
</dbReference>
<keyword evidence="5" id="KW-0418">Kinase</keyword>
<dbReference type="OrthoDB" id="9813151at2"/>
<dbReference type="InterPro" id="IPR003661">
    <property type="entry name" value="HisK_dim/P_dom"/>
</dbReference>
<dbReference type="InterPro" id="IPR013655">
    <property type="entry name" value="PAS_fold_3"/>
</dbReference>
<dbReference type="InterPro" id="IPR052162">
    <property type="entry name" value="Sensor_kinase/Photoreceptor"/>
</dbReference>
<dbReference type="PRINTS" id="PR00344">
    <property type="entry name" value="BCTRLSENSOR"/>
</dbReference>
<dbReference type="Pfam" id="PF00512">
    <property type="entry name" value="HisKA"/>
    <property type="match status" value="1"/>
</dbReference>
<evidence type="ECO:0000256" key="5">
    <source>
        <dbReference type="ARBA" id="ARBA00022777"/>
    </source>
</evidence>
<dbReference type="FunFam" id="3.30.565.10:FF:000006">
    <property type="entry name" value="Sensor histidine kinase WalK"/>
    <property type="match status" value="1"/>
</dbReference>
<comment type="caution">
    <text evidence="10">The sequence shown here is derived from an EMBL/GenBank/DDBJ whole genome shotgun (WGS) entry which is preliminary data.</text>
</comment>
<dbReference type="InterPro" id="IPR036097">
    <property type="entry name" value="HisK_dim/P_sf"/>
</dbReference>
<dbReference type="SMART" id="SM00387">
    <property type="entry name" value="HATPase_c"/>
    <property type="match status" value="1"/>
</dbReference>
<dbReference type="Gene3D" id="3.30.565.10">
    <property type="entry name" value="Histidine kinase-like ATPase, C-terminal domain"/>
    <property type="match status" value="1"/>
</dbReference>
<dbReference type="PANTHER" id="PTHR43304:SF1">
    <property type="entry name" value="PAC DOMAIN-CONTAINING PROTEIN"/>
    <property type="match status" value="1"/>
</dbReference>
<feature type="domain" description="PAC" evidence="9">
    <location>
        <begin position="230"/>
        <end position="285"/>
    </location>
</feature>
<dbReference type="GO" id="GO:0000155">
    <property type="term" value="F:phosphorelay sensor kinase activity"/>
    <property type="evidence" value="ECO:0007669"/>
    <property type="project" value="InterPro"/>
</dbReference>
<organism evidence="10 11">
    <name type="scientific">Pedobacter psychroterrae</name>
    <dbReference type="NCBI Taxonomy" id="2530453"/>
    <lineage>
        <taxon>Bacteria</taxon>
        <taxon>Pseudomonadati</taxon>
        <taxon>Bacteroidota</taxon>
        <taxon>Sphingobacteriia</taxon>
        <taxon>Sphingobacteriales</taxon>
        <taxon>Sphingobacteriaceae</taxon>
        <taxon>Pedobacter</taxon>
    </lineage>
</organism>
<name>A0A4R0NKP8_9SPHI</name>